<gene>
    <name evidence="1" type="ORF">B0I35DRAFT_495163</name>
</gene>
<accession>A0A8K0SDB6</accession>
<comment type="caution">
    <text evidence="1">The sequence shown here is derived from an EMBL/GenBank/DDBJ whole genome shotgun (WGS) entry which is preliminary data.</text>
</comment>
<name>A0A8K0SDB6_9HYPO</name>
<dbReference type="Proteomes" id="UP000813444">
    <property type="component" value="Unassembled WGS sequence"/>
</dbReference>
<dbReference type="InterPro" id="IPR029058">
    <property type="entry name" value="AB_hydrolase_fold"/>
</dbReference>
<evidence type="ECO:0000313" key="1">
    <source>
        <dbReference type="EMBL" id="KAH7304417.1"/>
    </source>
</evidence>
<reference evidence="1" key="1">
    <citation type="journal article" date="2021" name="Nat. Commun.">
        <title>Genetic determinants of endophytism in the Arabidopsis root mycobiome.</title>
        <authorList>
            <person name="Mesny F."/>
            <person name="Miyauchi S."/>
            <person name="Thiergart T."/>
            <person name="Pickel B."/>
            <person name="Atanasova L."/>
            <person name="Karlsson M."/>
            <person name="Huettel B."/>
            <person name="Barry K.W."/>
            <person name="Haridas S."/>
            <person name="Chen C."/>
            <person name="Bauer D."/>
            <person name="Andreopoulos W."/>
            <person name="Pangilinan J."/>
            <person name="LaButti K."/>
            <person name="Riley R."/>
            <person name="Lipzen A."/>
            <person name="Clum A."/>
            <person name="Drula E."/>
            <person name="Henrissat B."/>
            <person name="Kohler A."/>
            <person name="Grigoriev I.V."/>
            <person name="Martin F.M."/>
            <person name="Hacquard S."/>
        </authorList>
    </citation>
    <scope>NUCLEOTIDE SEQUENCE</scope>
    <source>
        <strain evidence="1">MPI-CAGE-CH-0235</strain>
    </source>
</reference>
<proteinExistence type="predicted"/>
<keyword evidence="2" id="KW-1185">Reference proteome</keyword>
<dbReference type="OrthoDB" id="7130006at2759"/>
<dbReference type="AlphaFoldDB" id="A0A8K0SDB6"/>
<dbReference type="EMBL" id="JAGPNK010000023">
    <property type="protein sequence ID" value="KAH7304417.1"/>
    <property type="molecule type" value="Genomic_DNA"/>
</dbReference>
<sequence>MDVGKIAENLVKGEAPSLIGFGFLRRWQCQVLLRSTCRGFDKLMLALGYDSCDASSDVYYAMEHSKPGVFAKSQQYSKLWNHMLGPVVLKSAYERGGHFAAWERPDAIVADLGHVCEEGGFGVLNWILYDVQMEFGPGYLDTGCADVGIHGFFTSRCHHESSPADASLRLAVEFQAADKHHHGAQEADEEHARKRRLIHSFFADSAMCKSIATAVLADA</sequence>
<evidence type="ECO:0000313" key="2">
    <source>
        <dbReference type="Proteomes" id="UP000813444"/>
    </source>
</evidence>
<protein>
    <submittedName>
        <fullName evidence="1">Uncharacterized protein</fullName>
    </submittedName>
</protein>
<organism evidence="1 2">
    <name type="scientific">Stachybotrys elegans</name>
    <dbReference type="NCBI Taxonomy" id="80388"/>
    <lineage>
        <taxon>Eukaryota</taxon>
        <taxon>Fungi</taxon>
        <taxon>Dikarya</taxon>
        <taxon>Ascomycota</taxon>
        <taxon>Pezizomycotina</taxon>
        <taxon>Sordariomycetes</taxon>
        <taxon>Hypocreomycetidae</taxon>
        <taxon>Hypocreales</taxon>
        <taxon>Stachybotryaceae</taxon>
        <taxon>Stachybotrys</taxon>
    </lineage>
</organism>
<dbReference type="Gene3D" id="3.40.50.1820">
    <property type="entry name" value="alpha/beta hydrolase"/>
    <property type="match status" value="1"/>
</dbReference>